<keyword evidence="1" id="KW-1133">Transmembrane helix</keyword>
<reference evidence="3" key="1">
    <citation type="journal article" date="2014" name="Science">
        <title>Ancient hybridizations among the ancestral genomes of bread wheat.</title>
        <authorList>
            <consortium name="International Wheat Genome Sequencing Consortium,"/>
            <person name="Marcussen T."/>
            <person name="Sandve S.R."/>
            <person name="Heier L."/>
            <person name="Spannagl M."/>
            <person name="Pfeifer M."/>
            <person name="Jakobsen K.S."/>
            <person name="Wulff B.B."/>
            <person name="Steuernagel B."/>
            <person name="Mayer K.F."/>
            <person name="Olsen O.A."/>
        </authorList>
    </citation>
    <scope>NUCLEOTIDE SEQUENCE [LARGE SCALE GENOMIC DNA]</scope>
    <source>
        <strain evidence="3">cv. AL8/78</strain>
    </source>
</reference>
<sequence length="84" mass="9400">AFQTGTRVWKLKNKGVQEEVVLVALLHSTIWFSVNLVSIFFALITIVKSQLSSHCCVCTQALCVHEFNLMDHAFSFETAGLRDA</sequence>
<feature type="transmembrane region" description="Helical" evidence="1">
    <location>
        <begin position="20"/>
        <end position="44"/>
    </location>
</feature>
<proteinExistence type="predicted"/>
<evidence type="ECO:0000313" key="2">
    <source>
        <dbReference type="EnsemblPlants" id="AET6Gv20947300.1"/>
    </source>
</evidence>
<keyword evidence="1" id="KW-0472">Membrane</keyword>
<dbReference type="EnsemblPlants" id="AET6Gv20947300.1">
    <property type="protein sequence ID" value="AET6Gv20947300.1"/>
    <property type="gene ID" value="AET6Gv20947300"/>
</dbReference>
<name>A0A453Q1K5_AEGTS</name>
<reference evidence="2" key="5">
    <citation type="journal article" date="2021" name="G3 (Bethesda)">
        <title>Aegilops tauschii genome assembly Aet v5.0 features greater sequence contiguity and improved annotation.</title>
        <authorList>
            <person name="Wang L."/>
            <person name="Zhu T."/>
            <person name="Rodriguez J.C."/>
            <person name="Deal K.R."/>
            <person name="Dubcovsky J."/>
            <person name="McGuire P.E."/>
            <person name="Lux T."/>
            <person name="Spannagl M."/>
            <person name="Mayer K.F.X."/>
            <person name="Baldrich P."/>
            <person name="Meyers B.C."/>
            <person name="Huo N."/>
            <person name="Gu Y.Q."/>
            <person name="Zhou H."/>
            <person name="Devos K.M."/>
            <person name="Bennetzen J.L."/>
            <person name="Unver T."/>
            <person name="Budak H."/>
            <person name="Gulick P.J."/>
            <person name="Galiba G."/>
            <person name="Kalapos B."/>
            <person name="Nelson D.R."/>
            <person name="Li P."/>
            <person name="You F.M."/>
            <person name="Luo M.C."/>
            <person name="Dvorak J."/>
        </authorList>
    </citation>
    <scope>NUCLEOTIDE SEQUENCE [LARGE SCALE GENOMIC DNA]</scope>
    <source>
        <strain evidence="2">cv. AL8/78</strain>
    </source>
</reference>
<keyword evidence="3" id="KW-1185">Reference proteome</keyword>
<organism evidence="2 3">
    <name type="scientific">Aegilops tauschii subsp. strangulata</name>
    <name type="common">Goatgrass</name>
    <dbReference type="NCBI Taxonomy" id="200361"/>
    <lineage>
        <taxon>Eukaryota</taxon>
        <taxon>Viridiplantae</taxon>
        <taxon>Streptophyta</taxon>
        <taxon>Embryophyta</taxon>
        <taxon>Tracheophyta</taxon>
        <taxon>Spermatophyta</taxon>
        <taxon>Magnoliopsida</taxon>
        <taxon>Liliopsida</taxon>
        <taxon>Poales</taxon>
        <taxon>Poaceae</taxon>
        <taxon>BOP clade</taxon>
        <taxon>Pooideae</taxon>
        <taxon>Triticodae</taxon>
        <taxon>Triticeae</taxon>
        <taxon>Triticinae</taxon>
        <taxon>Aegilops</taxon>
    </lineage>
</organism>
<keyword evidence="1" id="KW-0812">Transmembrane</keyword>
<reference evidence="2" key="4">
    <citation type="submission" date="2019-03" db="UniProtKB">
        <authorList>
            <consortium name="EnsemblPlants"/>
        </authorList>
    </citation>
    <scope>IDENTIFICATION</scope>
</reference>
<dbReference type="Proteomes" id="UP000015105">
    <property type="component" value="Chromosome 6D"/>
</dbReference>
<accession>A0A453Q1K5</accession>
<dbReference type="AlphaFoldDB" id="A0A453Q1K5"/>
<reference evidence="3" key="2">
    <citation type="journal article" date="2017" name="Nat. Plants">
        <title>The Aegilops tauschii genome reveals multiple impacts of transposons.</title>
        <authorList>
            <person name="Zhao G."/>
            <person name="Zou C."/>
            <person name="Li K."/>
            <person name="Wang K."/>
            <person name="Li T."/>
            <person name="Gao L."/>
            <person name="Zhang X."/>
            <person name="Wang H."/>
            <person name="Yang Z."/>
            <person name="Liu X."/>
            <person name="Jiang W."/>
            <person name="Mao L."/>
            <person name="Kong X."/>
            <person name="Jiao Y."/>
            <person name="Jia J."/>
        </authorList>
    </citation>
    <scope>NUCLEOTIDE SEQUENCE [LARGE SCALE GENOMIC DNA]</scope>
    <source>
        <strain evidence="3">cv. AL8/78</strain>
    </source>
</reference>
<evidence type="ECO:0000256" key="1">
    <source>
        <dbReference type="SAM" id="Phobius"/>
    </source>
</evidence>
<dbReference type="Gramene" id="AET6Gv20947300.1">
    <property type="protein sequence ID" value="AET6Gv20947300.1"/>
    <property type="gene ID" value="AET6Gv20947300"/>
</dbReference>
<protein>
    <submittedName>
        <fullName evidence="2">Uncharacterized protein</fullName>
    </submittedName>
</protein>
<reference evidence="2" key="3">
    <citation type="journal article" date="2017" name="Nature">
        <title>Genome sequence of the progenitor of the wheat D genome Aegilops tauschii.</title>
        <authorList>
            <person name="Luo M.C."/>
            <person name="Gu Y.Q."/>
            <person name="Puiu D."/>
            <person name="Wang H."/>
            <person name="Twardziok S.O."/>
            <person name="Deal K.R."/>
            <person name="Huo N."/>
            <person name="Zhu T."/>
            <person name="Wang L."/>
            <person name="Wang Y."/>
            <person name="McGuire P.E."/>
            <person name="Liu S."/>
            <person name="Long H."/>
            <person name="Ramasamy R.K."/>
            <person name="Rodriguez J.C."/>
            <person name="Van S.L."/>
            <person name="Yuan L."/>
            <person name="Wang Z."/>
            <person name="Xia Z."/>
            <person name="Xiao L."/>
            <person name="Anderson O.D."/>
            <person name="Ouyang S."/>
            <person name="Liang Y."/>
            <person name="Zimin A.V."/>
            <person name="Pertea G."/>
            <person name="Qi P."/>
            <person name="Bennetzen J.L."/>
            <person name="Dai X."/>
            <person name="Dawson M.W."/>
            <person name="Muller H.G."/>
            <person name="Kugler K."/>
            <person name="Rivarola-Duarte L."/>
            <person name="Spannagl M."/>
            <person name="Mayer K.F.X."/>
            <person name="Lu F.H."/>
            <person name="Bevan M.W."/>
            <person name="Leroy P."/>
            <person name="Li P."/>
            <person name="You F.M."/>
            <person name="Sun Q."/>
            <person name="Liu Z."/>
            <person name="Lyons E."/>
            <person name="Wicker T."/>
            <person name="Salzberg S.L."/>
            <person name="Devos K.M."/>
            <person name="Dvorak J."/>
        </authorList>
    </citation>
    <scope>NUCLEOTIDE SEQUENCE [LARGE SCALE GENOMIC DNA]</scope>
    <source>
        <strain evidence="2">cv. AL8/78</strain>
    </source>
</reference>
<evidence type="ECO:0000313" key="3">
    <source>
        <dbReference type="Proteomes" id="UP000015105"/>
    </source>
</evidence>